<keyword evidence="1" id="KW-0472">Membrane</keyword>
<proteinExistence type="predicted"/>
<sequence length="175" mass="17528">MMPPPVTAARALGRRRALQAAALGGLLTYAAAAAAFAPAGQRLRLLWPGRTEFGPSLAVAGFVLLGGAALAGTWAGPAIGRRPGRAAGIGAVGGIGVLLLAALAGSGWNFAQHAIRFAPFPGTTAADYQQHLRDCLADYVGKPLAYVLPLGSVGAGLLGAWAGRGVRAGLARRAA</sequence>
<accession>A0A3S0H5T0</accession>
<keyword evidence="1" id="KW-1133">Transmembrane helix</keyword>
<dbReference type="EMBL" id="RXOF01000019">
    <property type="protein sequence ID" value="RTQ45725.1"/>
    <property type="molecule type" value="Genomic_DNA"/>
</dbReference>
<evidence type="ECO:0000313" key="2">
    <source>
        <dbReference type="EMBL" id="RTQ45725.1"/>
    </source>
</evidence>
<organism evidence="2 3">
    <name type="scientific">Hymenobacter gummosus</name>
    <dbReference type="NCBI Taxonomy" id="1776032"/>
    <lineage>
        <taxon>Bacteria</taxon>
        <taxon>Pseudomonadati</taxon>
        <taxon>Bacteroidota</taxon>
        <taxon>Cytophagia</taxon>
        <taxon>Cytophagales</taxon>
        <taxon>Hymenobacteraceae</taxon>
        <taxon>Hymenobacter</taxon>
    </lineage>
</organism>
<evidence type="ECO:0000313" key="3">
    <source>
        <dbReference type="Proteomes" id="UP000282184"/>
    </source>
</evidence>
<dbReference type="RefSeq" id="WP_126695922.1">
    <property type="nucleotide sequence ID" value="NZ_RXOF01000019.1"/>
</dbReference>
<keyword evidence="1" id="KW-0812">Transmembrane</keyword>
<dbReference type="Proteomes" id="UP000282184">
    <property type="component" value="Unassembled WGS sequence"/>
</dbReference>
<feature type="transmembrane region" description="Helical" evidence="1">
    <location>
        <begin position="57"/>
        <end position="75"/>
    </location>
</feature>
<feature type="transmembrane region" description="Helical" evidence="1">
    <location>
        <begin position="87"/>
        <end position="111"/>
    </location>
</feature>
<name>A0A3S0H5T0_9BACT</name>
<dbReference type="AlphaFoldDB" id="A0A3S0H5T0"/>
<gene>
    <name evidence="2" type="ORF">EJV47_24885</name>
</gene>
<keyword evidence="3" id="KW-1185">Reference proteome</keyword>
<dbReference type="PROSITE" id="PS51318">
    <property type="entry name" value="TAT"/>
    <property type="match status" value="1"/>
</dbReference>
<reference evidence="2 3" key="1">
    <citation type="submission" date="2018-12" db="EMBL/GenBank/DDBJ databases">
        <title>Hymenobacter gummosus sp. nov., isolated from a spring.</title>
        <authorList>
            <person name="Nie L."/>
        </authorList>
    </citation>
    <scope>NUCLEOTIDE SEQUENCE [LARGE SCALE GENOMIC DNA]</scope>
    <source>
        <strain evidence="2 3">KCTC 52166</strain>
    </source>
</reference>
<feature type="transmembrane region" description="Helical" evidence="1">
    <location>
        <begin position="144"/>
        <end position="163"/>
    </location>
</feature>
<comment type="caution">
    <text evidence="2">The sequence shown here is derived from an EMBL/GenBank/DDBJ whole genome shotgun (WGS) entry which is preliminary data.</text>
</comment>
<evidence type="ECO:0000256" key="1">
    <source>
        <dbReference type="SAM" id="Phobius"/>
    </source>
</evidence>
<protein>
    <submittedName>
        <fullName evidence="2">Uncharacterized protein</fullName>
    </submittedName>
</protein>
<dbReference type="InterPro" id="IPR006311">
    <property type="entry name" value="TAT_signal"/>
</dbReference>